<dbReference type="SUPFAM" id="SSF56784">
    <property type="entry name" value="HAD-like"/>
    <property type="match status" value="1"/>
</dbReference>
<dbReference type="InterPro" id="IPR059000">
    <property type="entry name" value="ATPase_P-type_domA"/>
</dbReference>
<feature type="transmembrane region" description="Helical" evidence="10">
    <location>
        <begin position="61"/>
        <end position="87"/>
    </location>
</feature>
<dbReference type="InterPro" id="IPR027256">
    <property type="entry name" value="P-typ_ATPase_IB"/>
</dbReference>
<dbReference type="Pfam" id="PF01814">
    <property type="entry name" value="Hemerythrin"/>
    <property type="match status" value="1"/>
</dbReference>
<dbReference type="EC" id="7.2.2.12" evidence="8"/>
<organism evidence="13 14">
    <name type="scientific">Neoroseomonas alkaliterrae</name>
    <dbReference type="NCBI Taxonomy" id="1452450"/>
    <lineage>
        <taxon>Bacteria</taxon>
        <taxon>Pseudomonadati</taxon>
        <taxon>Pseudomonadota</taxon>
        <taxon>Alphaproteobacteria</taxon>
        <taxon>Acetobacterales</taxon>
        <taxon>Acetobacteraceae</taxon>
        <taxon>Neoroseomonas</taxon>
    </lineage>
</organism>
<dbReference type="InterPro" id="IPR023298">
    <property type="entry name" value="ATPase_P-typ_TM_dom_sf"/>
</dbReference>
<dbReference type="PANTHER" id="PTHR48085">
    <property type="entry name" value="CADMIUM/ZINC-TRANSPORTING ATPASE HMA2-RELATED"/>
    <property type="match status" value="1"/>
</dbReference>
<dbReference type="GO" id="GO:0005886">
    <property type="term" value="C:plasma membrane"/>
    <property type="evidence" value="ECO:0007669"/>
    <property type="project" value="UniProtKB-SubCell"/>
</dbReference>
<dbReference type="Gene3D" id="3.40.50.1000">
    <property type="entry name" value="HAD superfamily/HAD-like"/>
    <property type="match status" value="1"/>
</dbReference>
<name>A0A840XRV2_9PROT</name>
<dbReference type="GO" id="GO:0005524">
    <property type="term" value="F:ATP binding"/>
    <property type="evidence" value="ECO:0007669"/>
    <property type="project" value="UniProtKB-UniRule"/>
</dbReference>
<dbReference type="InterPro" id="IPR023299">
    <property type="entry name" value="ATPase_P-typ_cyto_dom_N"/>
</dbReference>
<evidence type="ECO:0000256" key="2">
    <source>
        <dbReference type="ARBA" id="ARBA00006024"/>
    </source>
</evidence>
<dbReference type="GO" id="GO:0046872">
    <property type="term" value="F:metal ion binding"/>
    <property type="evidence" value="ECO:0007669"/>
    <property type="project" value="UniProtKB-KW"/>
</dbReference>
<protein>
    <recommendedName>
        <fullName evidence="8">P-type Zn(2+) transporter</fullName>
        <ecNumber evidence="8">7.2.2.12</ecNumber>
    </recommendedName>
</protein>
<keyword evidence="3 10" id="KW-0812">Transmembrane</keyword>
<evidence type="ECO:0000256" key="1">
    <source>
        <dbReference type="ARBA" id="ARBA00004370"/>
    </source>
</evidence>
<dbReference type="InterPro" id="IPR001757">
    <property type="entry name" value="P_typ_ATPase"/>
</dbReference>
<feature type="transmembrane region" description="Helical" evidence="10">
    <location>
        <begin position="556"/>
        <end position="580"/>
    </location>
</feature>
<dbReference type="EMBL" id="JACIJE010000011">
    <property type="protein sequence ID" value="MBB5691265.1"/>
    <property type="molecule type" value="Genomic_DNA"/>
</dbReference>
<dbReference type="InterPro" id="IPR051014">
    <property type="entry name" value="Cation_Transport_ATPase_IB"/>
</dbReference>
<dbReference type="Gene3D" id="3.40.1110.10">
    <property type="entry name" value="Calcium-transporting ATPase, cytoplasmic domain N"/>
    <property type="match status" value="1"/>
</dbReference>
<dbReference type="Gene3D" id="2.70.150.10">
    <property type="entry name" value="Calcium-transporting ATPase, cytoplasmic transduction domain A"/>
    <property type="match status" value="1"/>
</dbReference>
<keyword evidence="4 10" id="KW-0479">Metal-binding</keyword>
<dbReference type="PROSITE" id="PS00154">
    <property type="entry name" value="ATPASE_E1_E2"/>
    <property type="match status" value="1"/>
</dbReference>
<dbReference type="InterPro" id="IPR012312">
    <property type="entry name" value="Hemerythrin-like"/>
</dbReference>
<evidence type="ECO:0000256" key="8">
    <source>
        <dbReference type="ARBA" id="ARBA00039097"/>
    </source>
</evidence>
<keyword evidence="6 10" id="KW-1133">Transmembrane helix</keyword>
<dbReference type="SFLD" id="SFLDS00003">
    <property type="entry name" value="Haloacid_Dehalogenase"/>
    <property type="match status" value="1"/>
</dbReference>
<comment type="caution">
    <text evidence="13">The sequence shown here is derived from an EMBL/GenBank/DDBJ whole genome shotgun (WGS) entry which is preliminary data.</text>
</comment>
<comment type="subcellular location">
    <subcellularLocation>
        <location evidence="10">Cell membrane</location>
    </subcellularLocation>
    <subcellularLocation>
        <location evidence="1">Membrane</location>
    </subcellularLocation>
</comment>
<dbReference type="PRINTS" id="PR00119">
    <property type="entry name" value="CATATPASE"/>
</dbReference>
<evidence type="ECO:0000259" key="11">
    <source>
        <dbReference type="Pfam" id="PF00122"/>
    </source>
</evidence>
<dbReference type="GO" id="GO:0015086">
    <property type="term" value="F:cadmium ion transmembrane transporter activity"/>
    <property type="evidence" value="ECO:0007669"/>
    <property type="project" value="TreeGrafter"/>
</dbReference>
<evidence type="ECO:0000313" key="14">
    <source>
        <dbReference type="Proteomes" id="UP000562254"/>
    </source>
</evidence>
<dbReference type="NCBIfam" id="TIGR01525">
    <property type="entry name" value="ATPase-IB_hvy"/>
    <property type="match status" value="1"/>
</dbReference>
<dbReference type="SFLD" id="SFLDF00027">
    <property type="entry name" value="p-type_atpase"/>
    <property type="match status" value="1"/>
</dbReference>
<gene>
    <name evidence="13" type="ORF">FHS88_003418</name>
</gene>
<dbReference type="RefSeq" id="WP_184486661.1">
    <property type="nucleotide sequence ID" value="NZ_JAAEDJ010000190.1"/>
</dbReference>
<evidence type="ECO:0000313" key="13">
    <source>
        <dbReference type="EMBL" id="MBB5691265.1"/>
    </source>
</evidence>
<evidence type="ECO:0000256" key="6">
    <source>
        <dbReference type="ARBA" id="ARBA00022989"/>
    </source>
</evidence>
<accession>A0A840XRV2</accession>
<dbReference type="Proteomes" id="UP000562254">
    <property type="component" value="Unassembled WGS sequence"/>
</dbReference>
<keyword evidence="10" id="KW-1003">Cell membrane</keyword>
<dbReference type="SUPFAM" id="SSF81653">
    <property type="entry name" value="Calcium ATPase, transduction domain A"/>
    <property type="match status" value="1"/>
</dbReference>
<feature type="transmembrane region" description="Helical" evidence="10">
    <location>
        <begin position="251"/>
        <end position="276"/>
    </location>
</feature>
<dbReference type="InterPro" id="IPR018303">
    <property type="entry name" value="ATPase_P-typ_P_site"/>
</dbReference>
<dbReference type="InterPro" id="IPR036412">
    <property type="entry name" value="HAD-like_sf"/>
</dbReference>
<evidence type="ECO:0000256" key="10">
    <source>
        <dbReference type="RuleBase" id="RU362081"/>
    </source>
</evidence>
<feature type="domain" description="P-type ATPase A" evidence="11">
    <location>
        <begin position="111"/>
        <end position="209"/>
    </location>
</feature>
<dbReference type="Gene3D" id="1.20.120.520">
    <property type="entry name" value="nmb1532 protein domain like"/>
    <property type="match status" value="1"/>
</dbReference>
<dbReference type="SFLD" id="SFLDG00002">
    <property type="entry name" value="C1.7:_P-type_atpase_like"/>
    <property type="match status" value="1"/>
</dbReference>
<keyword evidence="10" id="KW-0067">ATP-binding</keyword>
<feature type="transmembrane region" description="Helical" evidence="10">
    <location>
        <begin position="226"/>
        <end position="245"/>
    </location>
</feature>
<dbReference type="PRINTS" id="PR00120">
    <property type="entry name" value="HATPASE"/>
</dbReference>
<dbReference type="Pfam" id="PF00122">
    <property type="entry name" value="E1-E2_ATPase"/>
    <property type="match status" value="1"/>
</dbReference>
<proteinExistence type="inferred from homology"/>
<dbReference type="SUPFAM" id="SSF81665">
    <property type="entry name" value="Calcium ATPase, transmembrane domain M"/>
    <property type="match status" value="1"/>
</dbReference>
<evidence type="ECO:0000256" key="5">
    <source>
        <dbReference type="ARBA" id="ARBA00022967"/>
    </source>
</evidence>
<evidence type="ECO:0000256" key="9">
    <source>
        <dbReference type="ARBA" id="ARBA00047308"/>
    </source>
</evidence>
<sequence>MRRYLLLAWVMAGLVAGAVLHLGGQAEAATWIWSAAALPVAAHVAAGLLRSLLGGRLGVDAVALAAILGAVALGETAAAAVIGLMVAGGEALEAWAEGRATAALTELVARAPRRAARIAGEAIEEVDVAVLRPGDIVLVRPGETVPTDGVLEDEAASLDESALTGEALPVMLRRGAALRSGVVNAGPAFRLRATREAGASTYAAILRLAQEAAAARAPLARLADRWAVGFILFTAVLAGGTWAATGDPVRALAVLVVATPCPLILAAPVALVAGIGRAARRGIVVKGGGALERLARARSVLFDKTGTLTPGRPRLAAVDADAAIGRDAALRLAAALAQGSTHPVSVALVAAAEARGLALPLPESVAEVPGGGLTGSVEGHTLMLGAEGFLHAAGLDPQNGFGVAAQVAAAAGSVAWLAVDGRVAAAFVMADGMRQEAPRAIRRLRALGIRRIVLLTGDRAAAAAPIGRALRLDAVLAGQSPADKIAAVRAESAAAPSVMVGDGVNDAPALAAADVGIAMGAHGTAAAAEAGDVVLLVDRVDRVAEAIAIARRSRRVAFAAIALGMGMSGVAMGVAAAGWLTPLAGALVQEAIDVFAILYALTALRPGADEAAQGALSPEAGLAERQHEHAGLRQIADALREAAERIGPAREERARLAALEARLRGEMLPHQHEEERALYPEAARRLGGQDPMAPLVRMHAEMESLVERIGTLLRLGDDDASWRAAVPELRRSLFALEALLRLHLTVEEEMMAAVSAEAPRHAA</sequence>
<comment type="catalytic activity">
    <reaction evidence="9">
        <text>Zn(2+)(in) + ATP + H2O = Zn(2+)(out) + ADP + phosphate + H(+)</text>
        <dbReference type="Rhea" id="RHEA:20621"/>
        <dbReference type="ChEBI" id="CHEBI:15377"/>
        <dbReference type="ChEBI" id="CHEBI:15378"/>
        <dbReference type="ChEBI" id="CHEBI:29105"/>
        <dbReference type="ChEBI" id="CHEBI:30616"/>
        <dbReference type="ChEBI" id="CHEBI:43474"/>
        <dbReference type="ChEBI" id="CHEBI:456216"/>
        <dbReference type="EC" id="7.2.2.12"/>
    </reaction>
</comment>
<keyword evidence="10" id="KW-0547">Nucleotide-binding</keyword>
<dbReference type="InterPro" id="IPR023214">
    <property type="entry name" value="HAD_sf"/>
</dbReference>
<dbReference type="GO" id="GO:0016887">
    <property type="term" value="F:ATP hydrolysis activity"/>
    <property type="evidence" value="ECO:0007669"/>
    <property type="project" value="InterPro"/>
</dbReference>
<comment type="similarity">
    <text evidence="2 10">Belongs to the cation transport ATPase (P-type) (TC 3.A.3) family. Type IB subfamily.</text>
</comment>
<dbReference type="InterPro" id="IPR008250">
    <property type="entry name" value="ATPase_P-typ_transduc_dom_A_sf"/>
</dbReference>
<keyword evidence="14" id="KW-1185">Reference proteome</keyword>
<keyword evidence="7 10" id="KW-0472">Membrane</keyword>
<evidence type="ECO:0000256" key="7">
    <source>
        <dbReference type="ARBA" id="ARBA00023136"/>
    </source>
</evidence>
<evidence type="ECO:0000259" key="12">
    <source>
        <dbReference type="Pfam" id="PF01814"/>
    </source>
</evidence>
<evidence type="ECO:0000256" key="4">
    <source>
        <dbReference type="ARBA" id="ARBA00022723"/>
    </source>
</evidence>
<dbReference type="PANTHER" id="PTHR48085:SF5">
    <property type="entry name" value="CADMIUM_ZINC-TRANSPORTING ATPASE HMA4-RELATED"/>
    <property type="match status" value="1"/>
</dbReference>
<dbReference type="Pfam" id="PF00702">
    <property type="entry name" value="Hydrolase"/>
    <property type="match status" value="1"/>
</dbReference>
<dbReference type="NCBIfam" id="TIGR01494">
    <property type="entry name" value="ATPase_P-type"/>
    <property type="match status" value="2"/>
</dbReference>
<keyword evidence="5" id="KW-1278">Translocase</keyword>
<reference evidence="13 14" key="1">
    <citation type="submission" date="2020-08" db="EMBL/GenBank/DDBJ databases">
        <title>Genomic Encyclopedia of Type Strains, Phase IV (KMG-IV): sequencing the most valuable type-strain genomes for metagenomic binning, comparative biology and taxonomic classification.</title>
        <authorList>
            <person name="Goeker M."/>
        </authorList>
    </citation>
    <scope>NUCLEOTIDE SEQUENCE [LARGE SCALE GENOMIC DNA]</scope>
    <source>
        <strain evidence="13 14">DSM 25895</strain>
    </source>
</reference>
<dbReference type="AlphaFoldDB" id="A0A840XRV2"/>
<evidence type="ECO:0000256" key="3">
    <source>
        <dbReference type="ARBA" id="ARBA00022692"/>
    </source>
</evidence>
<feature type="domain" description="Hemerythrin-like" evidence="12">
    <location>
        <begin position="627"/>
        <end position="752"/>
    </location>
</feature>
<dbReference type="InterPro" id="IPR044492">
    <property type="entry name" value="P_typ_ATPase_HD_dom"/>
</dbReference>
<dbReference type="GO" id="GO:0016463">
    <property type="term" value="F:P-type zinc transporter activity"/>
    <property type="evidence" value="ECO:0007669"/>
    <property type="project" value="UniProtKB-EC"/>
</dbReference>